<feature type="chain" id="PRO_5004893545" description="Secreted protein" evidence="2">
    <location>
        <begin position="29"/>
        <end position="71"/>
    </location>
</feature>
<accession>W7ILE9</accession>
<comment type="caution">
    <text evidence="3">The sequence shown here is derived from an EMBL/GenBank/DDBJ whole genome shotgun (WGS) entry which is preliminary data.</text>
</comment>
<dbReference type="STRING" id="909613.UO65_3534"/>
<gene>
    <name evidence="3" type="ORF">UO65_3534</name>
</gene>
<evidence type="ECO:0000313" key="4">
    <source>
        <dbReference type="Proteomes" id="UP000019277"/>
    </source>
</evidence>
<proteinExistence type="predicted"/>
<organism evidence="3 4">
    <name type="scientific">Actinokineospora spheciospongiae</name>
    <dbReference type="NCBI Taxonomy" id="909613"/>
    <lineage>
        <taxon>Bacteria</taxon>
        <taxon>Bacillati</taxon>
        <taxon>Actinomycetota</taxon>
        <taxon>Actinomycetes</taxon>
        <taxon>Pseudonocardiales</taxon>
        <taxon>Pseudonocardiaceae</taxon>
        <taxon>Actinokineospora</taxon>
    </lineage>
</organism>
<dbReference type="AlphaFoldDB" id="W7ILE9"/>
<evidence type="ECO:0008006" key="5">
    <source>
        <dbReference type="Google" id="ProtNLM"/>
    </source>
</evidence>
<keyword evidence="1" id="KW-0812">Transmembrane</keyword>
<dbReference type="EMBL" id="AYXG01000127">
    <property type="protein sequence ID" value="EWC61168.1"/>
    <property type="molecule type" value="Genomic_DNA"/>
</dbReference>
<sequence>MQNKFARTLVAVTITGAAFVGTAAPALADPVIVDQPDTSDLNDIYTFAPLGIPVFGLVQSVVRAVNGIIPV</sequence>
<feature type="transmembrane region" description="Helical" evidence="1">
    <location>
        <begin position="44"/>
        <end position="65"/>
    </location>
</feature>
<evidence type="ECO:0000256" key="1">
    <source>
        <dbReference type="SAM" id="Phobius"/>
    </source>
</evidence>
<protein>
    <recommendedName>
        <fullName evidence="5">Secreted protein</fullName>
    </recommendedName>
</protein>
<keyword evidence="2" id="KW-0732">Signal</keyword>
<keyword evidence="1" id="KW-0472">Membrane</keyword>
<dbReference type="Proteomes" id="UP000019277">
    <property type="component" value="Unassembled WGS sequence"/>
</dbReference>
<keyword evidence="4" id="KW-1185">Reference proteome</keyword>
<dbReference type="RefSeq" id="WP_035283766.1">
    <property type="nucleotide sequence ID" value="NZ_AYXG01000127.1"/>
</dbReference>
<evidence type="ECO:0000313" key="3">
    <source>
        <dbReference type="EMBL" id="EWC61168.1"/>
    </source>
</evidence>
<keyword evidence="1" id="KW-1133">Transmembrane helix</keyword>
<dbReference type="OrthoDB" id="3637822at2"/>
<reference evidence="3 4" key="1">
    <citation type="journal article" date="2014" name="Genome Announc.">
        <title>Draft Genome Sequence of the Antitrypanosomally Active Sponge-Associated Bacterium Actinokineospora sp. Strain EG49.</title>
        <authorList>
            <person name="Harjes J."/>
            <person name="Ryu T."/>
            <person name="Abdelmohsen U.R."/>
            <person name="Moitinho-Silva L."/>
            <person name="Horn H."/>
            <person name="Ravasi T."/>
            <person name="Hentschel U."/>
        </authorList>
    </citation>
    <scope>NUCLEOTIDE SEQUENCE [LARGE SCALE GENOMIC DNA]</scope>
    <source>
        <strain evidence="3 4">EG49</strain>
    </source>
</reference>
<name>W7ILE9_9PSEU</name>
<dbReference type="eggNOG" id="ENOG502ZNE7">
    <property type="taxonomic scope" value="Bacteria"/>
</dbReference>
<feature type="signal peptide" evidence="2">
    <location>
        <begin position="1"/>
        <end position="28"/>
    </location>
</feature>
<evidence type="ECO:0000256" key="2">
    <source>
        <dbReference type="SAM" id="SignalP"/>
    </source>
</evidence>